<dbReference type="InterPro" id="IPR036457">
    <property type="entry name" value="PPM-type-like_dom_sf"/>
</dbReference>
<dbReference type="SMART" id="SM00331">
    <property type="entry name" value="PP2C_SIG"/>
    <property type="match status" value="1"/>
</dbReference>
<dbReference type="PANTHER" id="PTHR43156:SF2">
    <property type="entry name" value="STAGE II SPORULATION PROTEIN E"/>
    <property type="match status" value="1"/>
</dbReference>
<proteinExistence type="predicted"/>
<dbReference type="InterPro" id="IPR052016">
    <property type="entry name" value="Bact_Sigma-Reg"/>
</dbReference>
<name>A0A951PLJ2_9CYAN</name>
<dbReference type="SUPFAM" id="SSF81606">
    <property type="entry name" value="PP2C-like"/>
    <property type="match status" value="1"/>
</dbReference>
<gene>
    <name evidence="3" type="ORF">KME25_15475</name>
</gene>
<dbReference type="Proteomes" id="UP000753908">
    <property type="component" value="Unassembled WGS sequence"/>
</dbReference>
<dbReference type="AlphaFoldDB" id="A0A951PLJ2"/>
<dbReference type="PANTHER" id="PTHR43156">
    <property type="entry name" value="STAGE II SPORULATION PROTEIN E-RELATED"/>
    <property type="match status" value="1"/>
</dbReference>
<accession>A0A951PLJ2</accession>
<evidence type="ECO:0000313" key="3">
    <source>
        <dbReference type="EMBL" id="MBW4545826.1"/>
    </source>
</evidence>
<organism evidence="3 4">
    <name type="scientific">Symplocastrum torsivum CPER-KK1</name>
    <dbReference type="NCBI Taxonomy" id="450513"/>
    <lineage>
        <taxon>Bacteria</taxon>
        <taxon>Bacillati</taxon>
        <taxon>Cyanobacteriota</taxon>
        <taxon>Cyanophyceae</taxon>
        <taxon>Oscillatoriophycideae</taxon>
        <taxon>Oscillatoriales</taxon>
        <taxon>Microcoleaceae</taxon>
        <taxon>Symplocastrum</taxon>
    </lineage>
</organism>
<sequence length="288" mass="32030">MTFFSREIQQANADLLKMMTAIGSQIGQFIKRKQAEEELQQQNEILQAELNQAAEYVRSLLPRPLTGTVTTEAQFVPSLQLGGDAFDYYWLDADHLVVYLLDVAGHGVRSALLSVSVLNVLRSQSLPNTNFHQPSAVLAALNHAFQMNENGDDYFTIWYGVYNRVNRQLVYACAGHPPAILLSEASTAIPVKQLGSLSIPIGMLSDADFDEDSCEIQSGSTLYLFSDGVYEIPQPDGLIWGLNAFIDVLISYKKSNTDNLETVLHHIQALNVKKVLDDDFSLLQINFD</sequence>
<keyword evidence="1" id="KW-0378">Hydrolase</keyword>
<evidence type="ECO:0000313" key="4">
    <source>
        <dbReference type="Proteomes" id="UP000753908"/>
    </source>
</evidence>
<reference evidence="3" key="2">
    <citation type="journal article" date="2022" name="Microbiol. Resour. Announc.">
        <title>Metagenome Sequencing to Explore Phylogenomics of Terrestrial Cyanobacteria.</title>
        <authorList>
            <person name="Ward R.D."/>
            <person name="Stajich J.E."/>
            <person name="Johansen J.R."/>
            <person name="Huntemann M."/>
            <person name="Clum A."/>
            <person name="Foster B."/>
            <person name="Foster B."/>
            <person name="Roux S."/>
            <person name="Palaniappan K."/>
            <person name="Varghese N."/>
            <person name="Mukherjee S."/>
            <person name="Reddy T.B.K."/>
            <person name="Daum C."/>
            <person name="Copeland A."/>
            <person name="Chen I.A."/>
            <person name="Ivanova N.N."/>
            <person name="Kyrpides N.C."/>
            <person name="Shapiro N."/>
            <person name="Eloe-Fadrosh E.A."/>
            <person name="Pietrasiak N."/>
        </authorList>
    </citation>
    <scope>NUCLEOTIDE SEQUENCE</scope>
    <source>
        <strain evidence="3">CPER-KK1</strain>
    </source>
</reference>
<feature type="domain" description="PPM-type phosphatase" evidence="2">
    <location>
        <begin position="66"/>
        <end position="287"/>
    </location>
</feature>
<dbReference type="Gene3D" id="3.60.40.10">
    <property type="entry name" value="PPM-type phosphatase domain"/>
    <property type="match status" value="1"/>
</dbReference>
<dbReference type="GO" id="GO:0016791">
    <property type="term" value="F:phosphatase activity"/>
    <property type="evidence" value="ECO:0007669"/>
    <property type="project" value="TreeGrafter"/>
</dbReference>
<dbReference type="InterPro" id="IPR001932">
    <property type="entry name" value="PPM-type_phosphatase-like_dom"/>
</dbReference>
<protein>
    <submittedName>
        <fullName evidence="3">PP2C family protein-serine/threonine phosphatase</fullName>
    </submittedName>
</protein>
<evidence type="ECO:0000256" key="1">
    <source>
        <dbReference type="ARBA" id="ARBA00022801"/>
    </source>
</evidence>
<dbReference type="Pfam" id="PF07228">
    <property type="entry name" value="SpoIIE"/>
    <property type="match status" value="1"/>
</dbReference>
<evidence type="ECO:0000259" key="2">
    <source>
        <dbReference type="SMART" id="SM00331"/>
    </source>
</evidence>
<dbReference type="EMBL" id="JAHHIF010000018">
    <property type="protein sequence ID" value="MBW4545826.1"/>
    <property type="molecule type" value="Genomic_DNA"/>
</dbReference>
<comment type="caution">
    <text evidence="3">The sequence shown here is derived from an EMBL/GenBank/DDBJ whole genome shotgun (WGS) entry which is preliminary data.</text>
</comment>
<reference evidence="3" key="1">
    <citation type="submission" date="2021-05" db="EMBL/GenBank/DDBJ databases">
        <authorList>
            <person name="Pietrasiak N."/>
            <person name="Ward R."/>
            <person name="Stajich J.E."/>
            <person name="Kurbessoian T."/>
        </authorList>
    </citation>
    <scope>NUCLEOTIDE SEQUENCE</scope>
    <source>
        <strain evidence="3">CPER-KK1</strain>
    </source>
</reference>